<sequence length="438" mass="49604">MPFPMKIQPVDFNVQTEPTVFEPVKPVTKSRFKRLFERQFSSVLRISTQEKAAGNGGADEPHHCNKDGPEEFDPSSVCLAKMVQNFIEDNNEKPHRCSRNRCNCFNKNCTDSTEEELDSFNCFGDSTYSPSSDALDLVKSLVPCVCVFERNLLADTARIVEKNKISKRKDDFCRTIVTDNLISLGYNASICKSRWEKSPSFPSGNSLHLSATQFVLFPSGKNPSFCLFFAQYDKFCPLLFSFFFPQFLTGEYEYVDVMIEGERFIIDIDFPSEFEIARSTKAYKSILQTLPNIFVGKIDRLEKIIDIVSDAAKESLKKKGMPFPPWRKADYVKAKWLSPYTRTTSGATDEEVKDLITAKTSSCVEFELIFGEKCSPNDTNDNGNDTVFTISNSTSSDKSTTPLTKPLEIRPRSLQKGVKMVTGLASVIEDKPLKFWFF</sequence>
<evidence type="ECO:0000256" key="1">
    <source>
        <dbReference type="SAM" id="MobiDB-lite"/>
    </source>
</evidence>
<comment type="caution">
    <text evidence="2">The sequence shown here is derived from an EMBL/GenBank/DDBJ whole genome shotgun (WGS) entry which is preliminary data.</text>
</comment>
<dbReference type="OrthoDB" id="691424at2759"/>
<name>A0A8S0UZM5_OLEEU</name>
<dbReference type="EMBL" id="CACTIH010009094">
    <property type="protein sequence ID" value="CAA3023719.1"/>
    <property type="molecule type" value="Genomic_DNA"/>
</dbReference>
<dbReference type="AlphaFoldDB" id="A0A8S0UZM5"/>
<feature type="compositionally biased region" description="Polar residues" evidence="1">
    <location>
        <begin position="381"/>
        <end position="403"/>
    </location>
</feature>
<dbReference type="Gramene" id="OE9A013005T1">
    <property type="protein sequence ID" value="OE9A013005C1"/>
    <property type="gene ID" value="OE9A013005"/>
</dbReference>
<dbReference type="Pfam" id="PF04720">
    <property type="entry name" value="PDDEXK_6"/>
    <property type="match status" value="2"/>
</dbReference>
<feature type="region of interest" description="Disordered" evidence="1">
    <location>
        <begin position="51"/>
        <end position="70"/>
    </location>
</feature>
<reference evidence="2 3" key="1">
    <citation type="submission" date="2019-12" db="EMBL/GenBank/DDBJ databases">
        <authorList>
            <person name="Alioto T."/>
            <person name="Alioto T."/>
            <person name="Gomez Garrido J."/>
        </authorList>
    </citation>
    <scope>NUCLEOTIDE SEQUENCE [LARGE SCALE GENOMIC DNA]</scope>
</reference>
<evidence type="ECO:0000313" key="3">
    <source>
        <dbReference type="Proteomes" id="UP000594638"/>
    </source>
</evidence>
<dbReference type="InterPro" id="IPR006502">
    <property type="entry name" value="PDDEXK-like"/>
</dbReference>
<gene>
    <name evidence="2" type="ORF">OLEA9_A013005</name>
</gene>
<keyword evidence="3" id="KW-1185">Reference proteome</keyword>
<dbReference type="PANTHER" id="PTHR31579:SF14">
    <property type="entry name" value="RNA POLYMERASE SUBUNIT BETA-BETA PROTEIN, PUTATIVE (DUF506)-RELATED"/>
    <property type="match status" value="1"/>
</dbReference>
<organism evidence="2 3">
    <name type="scientific">Olea europaea subsp. europaea</name>
    <dbReference type="NCBI Taxonomy" id="158383"/>
    <lineage>
        <taxon>Eukaryota</taxon>
        <taxon>Viridiplantae</taxon>
        <taxon>Streptophyta</taxon>
        <taxon>Embryophyta</taxon>
        <taxon>Tracheophyta</taxon>
        <taxon>Spermatophyta</taxon>
        <taxon>Magnoliopsida</taxon>
        <taxon>eudicotyledons</taxon>
        <taxon>Gunneridae</taxon>
        <taxon>Pentapetalae</taxon>
        <taxon>asterids</taxon>
        <taxon>lamiids</taxon>
        <taxon>Lamiales</taxon>
        <taxon>Oleaceae</taxon>
        <taxon>Oleeae</taxon>
        <taxon>Olea</taxon>
    </lineage>
</organism>
<feature type="compositionally biased region" description="Basic and acidic residues" evidence="1">
    <location>
        <begin position="59"/>
        <end position="69"/>
    </location>
</feature>
<accession>A0A8S0UZM5</accession>
<dbReference type="Proteomes" id="UP000594638">
    <property type="component" value="Unassembled WGS sequence"/>
</dbReference>
<feature type="region of interest" description="Disordered" evidence="1">
    <location>
        <begin position="381"/>
        <end position="405"/>
    </location>
</feature>
<proteinExistence type="predicted"/>
<dbReference type="NCBIfam" id="TIGR01615">
    <property type="entry name" value="A_thal_3542"/>
    <property type="match status" value="1"/>
</dbReference>
<protein>
    <submittedName>
        <fullName evidence="2">Uncharacterized protein</fullName>
    </submittedName>
</protein>
<dbReference type="PANTHER" id="PTHR31579">
    <property type="entry name" value="OS03G0796600 PROTEIN"/>
    <property type="match status" value="1"/>
</dbReference>
<evidence type="ECO:0000313" key="2">
    <source>
        <dbReference type="EMBL" id="CAA3023719.1"/>
    </source>
</evidence>